<proteinExistence type="predicted"/>
<evidence type="ECO:0000256" key="1">
    <source>
        <dbReference type="SAM" id="Phobius"/>
    </source>
</evidence>
<feature type="transmembrane region" description="Helical" evidence="1">
    <location>
        <begin position="68"/>
        <end position="84"/>
    </location>
</feature>
<keyword evidence="1" id="KW-1133">Transmembrane helix</keyword>
<name>A0A6C0L7G7_9ZZZZ</name>
<feature type="transmembrane region" description="Helical" evidence="1">
    <location>
        <begin position="43"/>
        <end position="62"/>
    </location>
</feature>
<feature type="transmembrane region" description="Helical" evidence="1">
    <location>
        <begin position="6"/>
        <end position="22"/>
    </location>
</feature>
<keyword evidence="1" id="KW-0472">Membrane</keyword>
<evidence type="ECO:0000313" key="2">
    <source>
        <dbReference type="EMBL" id="QHU26317.1"/>
    </source>
</evidence>
<reference evidence="2" key="1">
    <citation type="journal article" date="2020" name="Nature">
        <title>Giant virus diversity and host interactions through global metagenomics.</title>
        <authorList>
            <person name="Schulz F."/>
            <person name="Roux S."/>
            <person name="Paez-Espino D."/>
            <person name="Jungbluth S."/>
            <person name="Walsh D.A."/>
            <person name="Denef V.J."/>
            <person name="McMahon K.D."/>
            <person name="Konstantinidis K.T."/>
            <person name="Eloe-Fadrosh E.A."/>
            <person name="Kyrpides N.C."/>
            <person name="Woyke T."/>
        </authorList>
    </citation>
    <scope>NUCLEOTIDE SEQUENCE</scope>
    <source>
        <strain evidence="2">GVMAG-M-3300027759-16</strain>
    </source>
</reference>
<dbReference type="AlphaFoldDB" id="A0A6C0L7G7"/>
<organism evidence="2">
    <name type="scientific">viral metagenome</name>
    <dbReference type="NCBI Taxonomy" id="1070528"/>
    <lineage>
        <taxon>unclassified sequences</taxon>
        <taxon>metagenomes</taxon>
        <taxon>organismal metagenomes</taxon>
    </lineage>
</organism>
<dbReference type="EMBL" id="MN740438">
    <property type="protein sequence ID" value="QHU26317.1"/>
    <property type="molecule type" value="Genomic_DNA"/>
</dbReference>
<sequence length="92" mass="10244">MQNFEIFMLIAFVALFYMLYNSKKNLSMLTNPTAAQAQQNKSVYTAIVGGSVILAVILISASTKRADILFTLIGVVSLLWYAMGKTWQYTPV</sequence>
<accession>A0A6C0L7G7</accession>
<keyword evidence="1" id="KW-0812">Transmembrane</keyword>
<protein>
    <submittedName>
        <fullName evidence="2">Uncharacterized protein</fullName>
    </submittedName>
</protein>